<gene>
    <name evidence="2" type="ORF">FISHEDRAFT_15255</name>
</gene>
<organism evidence="2 3">
    <name type="scientific">Fistulina hepatica ATCC 64428</name>
    <dbReference type="NCBI Taxonomy" id="1128425"/>
    <lineage>
        <taxon>Eukaryota</taxon>
        <taxon>Fungi</taxon>
        <taxon>Dikarya</taxon>
        <taxon>Basidiomycota</taxon>
        <taxon>Agaricomycotina</taxon>
        <taxon>Agaricomycetes</taxon>
        <taxon>Agaricomycetidae</taxon>
        <taxon>Agaricales</taxon>
        <taxon>Fistulinaceae</taxon>
        <taxon>Fistulina</taxon>
    </lineage>
</organism>
<proteinExistence type="predicted"/>
<feature type="region of interest" description="Disordered" evidence="1">
    <location>
        <begin position="136"/>
        <end position="174"/>
    </location>
</feature>
<feature type="compositionally biased region" description="Acidic residues" evidence="1">
    <location>
        <begin position="145"/>
        <end position="158"/>
    </location>
</feature>
<name>A0A0D7AKN1_9AGAR</name>
<dbReference type="AlphaFoldDB" id="A0A0D7AKN1"/>
<feature type="compositionally biased region" description="Basic residues" evidence="1">
    <location>
        <begin position="115"/>
        <end position="124"/>
    </location>
</feature>
<keyword evidence="3" id="KW-1185">Reference proteome</keyword>
<evidence type="ECO:0000313" key="2">
    <source>
        <dbReference type="EMBL" id="KIY52147.1"/>
    </source>
</evidence>
<sequence>MSEEPLFDPLLKKRKKKAVAFSEDPLGADADPTAPAPTTIDPVTMTGEHVNMGPTTSHEAAAEEAAADDEFKAIFSDVKKKKKKKAIPMDFDDSGTSTPTAAPAGGEDLDFSDLKKKKKSSKKKVAIDLEEFERQLGEKKVQLAEGDEDDDDDEEGEQNLDHLEEADLGDDPFA</sequence>
<accession>A0A0D7AKN1</accession>
<protein>
    <submittedName>
        <fullName evidence="2">Uncharacterized protein</fullName>
    </submittedName>
</protein>
<dbReference type="Proteomes" id="UP000054144">
    <property type="component" value="Unassembled WGS sequence"/>
</dbReference>
<evidence type="ECO:0000313" key="3">
    <source>
        <dbReference type="Proteomes" id="UP000054144"/>
    </source>
</evidence>
<feature type="compositionally biased region" description="Low complexity" evidence="1">
    <location>
        <begin position="24"/>
        <end position="44"/>
    </location>
</feature>
<dbReference type="EMBL" id="KN881645">
    <property type="protein sequence ID" value="KIY52147.1"/>
    <property type="molecule type" value="Genomic_DNA"/>
</dbReference>
<feature type="non-terminal residue" evidence="2">
    <location>
        <position position="174"/>
    </location>
</feature>
<reference evidence="2 3" key="1">
    <citation type="journal article" date="2015" name="Fungal Genet. Biol.">
        <title>Evolution of novel wood decay mechanisms in Agaricales revealed by the genome sequences of Fistulina hepatica and Cylindrobasidium torrendii.</title>
        <authorList>
            <person name="Floudas D."/>
            <person name="Held B.W."/>
            <person name="Riley R."/>
            <person name="Nagy L.G."/>
            <person name="Koehler G."/>
            <person name="Ransdell A.S."/>
            <person name="Younus H."/>
            <person name="Chow J."/>
            <person name="Chiniquy J."/>
            <person name="Lipzen A."/>
            <person name="Tritt A."/>
            <person name="Sun H."/>
            <person name="Haridas S."/>
            <person name="LaButti K."/>
            <person name="Ohm R.A."/>
            <person name="Kues U."/>
            <person name="Blanchette R.A."/>
            <person name="Grigoriev I.V."/>
            <person name="Minto R.E."/>
            <person name="Hibbett D.S."/>
        </authorList>
    </citation>
    <scope>NUCLEOTIDE SEQUENCE [LARGE SCALE GENOMIC DNA]</scope>
    <source>
        <strain evidence="2 3">ATCC 64428</strain>
    </source>
</reference>
<feature type="region of interest" description="Disordered" evidence="1">
    <location>
        <begin position="80"/>
        <end position="124"/>
    </location>
</feature>
<feature type="region of interest" description="Disordered" evidence="1">
    <location>
        <begin position="18"/>
        <end position="65"/>
    </location>
</feature>
<evidence type="ECO:0000256" key="1">
    <source>
        <dbReference type="SAM" id="MobiDB-lite"/>
    </source>
</evidence>